<evidence type="ECO:0000256" key="4">
    <source>
        <dbReference type="ARBA" id="ARBA00023002"/>
    </source>
</evidence>
<sequence>MPTFTVFKGRADGTPIKSTTTKPEELKGDSVLVKITASGVCGTDLHYKGADMVLGHEGVGIVESVGPDTKYHKKGDRVGWGYEHDSCGHCNECLTGKEVFCPERALYGYANLDQGSFASHAIWREAFLFPTPASIPDEFAAPLQCGGATTFSALQGIKSTDVVAVMGVGGLGHLAIQFAAKMGCRVVVLSSSDKKKAEATKLGAHEFIATKDVKELKVSKPINRLLVTTAAQPNWELILPIMAPRSTIYPLTVSFQNLKIPYMPFLVAGINIQGNLVAKRSAHKQMLDFAAFHEIKPIVQTFPMTESGIAEAMDKLDKGQVYYRAVLLAQIIEKVLPGASRSSTSSSTTLRSRFTYKTWLHSILSSCSPKSKKAKKSAEKK</sequence>
<dbReference type="FunFam" id="3.40.50.720:FF:000022">
    <property type="entry name" value="Cinnamyl alcohol dehydrogenase"/>
    <property type="match status" value="1"/>
</dbReference>
<keyword evidence="8" id="KW-1185">Reference proteome</keyword>
<feature type="domain" description="Alcohol dehydrogenase-like N-terminal" evidence="6">
    <location>
        <begin position="29"/>
        <end position="132"/>
    </location>
</feature>
<organism evidence="7 8">
    <name type="scientific">Botryotinia narcissicola</name>
    <dbReference type="NCBI Taxonomy" id="278944"/>
    <lineage>
        <taxon>Eukaryota</taxon>
        <taxon>Fungi</taxon>
        <taxon>Dikarya</taxon>
        <taxon>Ascomycota</taxon>
        <taxon>Pezizomycotina</taxon>
        <taxon>Leotiomycetes</taxon>
        <taxon>Helotiales</taxon>
        <taxon>Sclerotiniaceae</taxon>
        <taxon>Botryotinia</taxon>
    </lineage>
</organism>
<dbReference type="InterPro" id="IPR013149">
    <property type="entry name" value="ADH-like_C"/>
</dbReference>
<dbReference type="SUPFAM" id="SSF51735">
    <property type="entry name" value="NAD(P)-binding Rossmann-fold domains"/>
    <property type="match status" value="1"/>
</dbReference>
<dbReference type="Gene3D" id="3.40.50.720">
    <property type="entry name" value="NAD(P)-binding Rossmann-like Domain"/>
    <property type="match status" value="1"/>
</dbReference>
<keyword evidence="2" id="KW-0479">Metal-binding</keyword>
<comment type="cofactor">
    <cofactor evidence="1">
        <name>Zn(2+)</name>
        <dbReference type="ChEBI" id="CHEBI:29105"/>
    </cofactor>
</comment>
<evidence type="ECO:0000256" key="2">
    <source>
        <dbReference type="ARBA" id="ARBA00022723"/>
    </source>
</evidence>
<dbReference type="GO" id="GO:0016616">
    <property type="term" value="F:oxidoreductase activity, acting on the CH-OH group of donors, NAD or NADP as acceptor"/>
    <property type="evidence" value="ECO:0007669"/>
    <property type="project" value="InterPro"/>
</dbReference>
<dbReference type="GO" id="GO:0046872">
    <property type="term" value="F:metal ion binding"/>
    <property type="evidence" value="ECO:0007669"/>
    <property type="project" value="UniProtKB-KW"/>
</dbReference>
<evidence type="ECO:0000256" key="3">
    <source>
        <dbReference type="ARBA" id="ARBA00022833"/>
    </source>
</evidence>
<protein>
    <recommendedName>
        <fullName evidence="9">Enoyl reductase (ER) domain-containing protein</fullName>
    </recommendedName>
</protein>
<dbReference type="Pfam" id="PF00107">
    <property type="entry name" value="ADH_zinc_N"/>
    <property type="match status" value="1"/>
</dbReference>
<evidence type="ECO:0000313" key="7">
    <source>
        <dbReference type="EMBL" id="TGO67267.1"/>
    </source>
</evidence>
<dbReference type="SUPFAM" id="SSF50129">
    <property type="entry name" value="GroES-like"/>
    <property type="match status" value="1"/>
</dbReference>
<dbReference type="Gene3D" id="3.90.180.10">
    <property type="entry name" value="Medium-chain alcohol dehydrogenases, catalytic domain"/>
    <property type="match status" value="1"/>
</dbReference>
<evidence type="ECO:0000259" key="5">
    <source>
        <dbReference type="Pfam" id="PF00107"/>
    </source>
</evidence>
<dbReference type="STRING" id="278944.A0A4Z1JE82"/>
<dbReference type="Pfam" id="PF08240">
    <property type="entry name" value="ADH_N"/>
    <property type="match status" value="1"/>
</dbReference>
<dbReference type="AlphaFoldDB" id="A0A4Z1JE82"/>
<dbReference type="PANTHER" id="PTHR42683">
    <property type="entry name" value="ALDEHYDE REDUCTASE"/>
    <property type="match status" value="1"/>
</dbReference>
<dbReference type="InterPro" id="IPR013154">
    <property type="entry name" value="ADH-like_N"/>
</dbReference>
<dbReference type="OrthoDB" id="1879366at2759"/>
<comment type="caution">
    <text evidence="7">The sequence shown here is derived from an EMBL/GenBank/DDBJ whole genome shotgun (WGS) entry which is preliminary data.</text>
</comment>
<name>A0A4Z1JE82_9HELO</name>
<dbReference type="InterPro" id="IPR036291">
    <property type="entry name" value="NAD(P)-bd_dom_sf"/>
</dbReference>
<evidence type="ECO:0000313" key="8">
    <source>
        <dbReference type="Proteomes" id="UP000297452"/>
    </source>
</evidence>
<proteinExistence type="predicted"/>
<keyword evidence="4" id="KW-0560">Oxidoreductase</keyword>
<dbReference type="InterPro" id="IPR047109">
    <property type="entry name" value="CAD-like"/>
</dbReference>
<accession>A0A4Z1JE82</accession>
<evidence type="ECO:0008006" key="9">
    <source>
        <dbReference type="Google" id="ProtNLM"/>
    </source>
</evidence>
<dbReference type="InterPro" id="IPR011032">
    <property type="entry name" value="GroES-like_sf"/>
</dbReference>
<keyword evidence="3" id="KW-0862">Zinc</keyword>
<feature type="domain" description="Alcohol dehydrogenase-like C-terminal" evidence="5">
    <location>
        <begin position="170"/>
        <end position="290"/>
    </location>
</feature>
<dbReference type="EMBL" id="PQXJ01000045">
    <property type="protein sequence ID" value="TGO67267.1"/>
    <property type="molecule type" value="Genomic_DNA"/>
</dbReference>
<dbReference type="CDD" id="cd05283">
    <property type="entry name" value="CAD1"/>
    <property type="match status" value="1"/>
</dbReference>
<evidence type="ECO:0000256" key="1">
    <source>
        <dbReference type="ARBA" id="ARBA00001947"/>
    </source>
</evidence>
<dbReference type="Proteomes" id="UP000297452">
    <property type="component" value="Unassembled WGS sequence"/>
</dbReference>
<reference evidence="7 8" key="1">
    <citation type="submission" date="2017-12" db="EMBL/GenBank/DDBJ databases">
        <title>Comparative genomics of Botrytis spp.</title>
        <authorList>
            <person name="Valero-Jimenez C.A."/>
            <person name="Tapia P."/>
            <person name="Veloso J."/>
            <person name="Silva-Moreno E."/>
            <person name="Staats M."/>
            <person name="Valdes J.H."/>
            <person name="Van Kan J.A.L."/>
        </authorList>
    </citation>
    <scope>NUCLEOTIDE SEQUENCE [LARGE SCALE GENOMIC DNA]</scope>
    <source>
        <strain evidence="7 8">MUCL2120</strain>
    </source>
</reference>
<dbReference type="FunFam" id="3.90.180.10:FF:000022">
    <property type="entry name" value="NADP-dependent alcohol dehydrogenase"/>
    <property type="match status" value="1"/>
</dbReference>
<evidence type="ECO:0000259" key="6">
    <source>
        <dbReference type="Pfam" id="PF08240"/>
    </source>
</evidence>
<gene>
    <name evidence="7" type="ORF">BOTNAR_0045g00110</name>
</gene>